<reference evidence="1" key="1">
    <citation type="submission" date="2020-07" db="EMBL/GenBank/DDBJ databases">
        <title>Multicomponent nature underlies the extraordinary mechanical properties of spider dragline silk.</title>
        <authorList>
            <person name="Kono N."/>
            <person name="Nakamura H."/>
            <person name="Mori M."/>
            <person name="Yoshida Y."/>
            <person name="Ohtoshi R."/>
            <person name="Malay A.D."/>
            <person name="Moran D.A.P."/>
            <person name="Tomita M."/>
            <person name="Numata K."/>
            <person name="Arakawa K."/>
        </authorList>
    </citation>
    <scope>NUCLEOTIDE SEQUENCE</scope>
</reference>
<gene>
    <name evidence="1" type="ORF">TNCT_337551</name>
</gene>
<organism evidence="1 2">
    <name type="scientific">Trichonephila clavata</name>
    <name type="common">Joro spider</name>
    <name type="synonym">Nephila clavata</name>
    <dbReference type="NCBI Taxonomy" id="2740835"/>
    <lineage>
        <taxon>Eukaryota</taxon>
        <taxon>Metazoa</taxon>
        <taxon>Ecdysozoa</taxon>
        <taxon>Arthropoda</taxon>
        <taxon>Chelicerata</taxon>
        <taxon>Arachnida</taxon>
        <taxon>Araneae</taxon>
        <taxon>Araneomorphae</taxon>
        <taxon>Entelegynae</taxon>
        <taxon>Araneoidea</taxon>
        <taxon>Nephilidae</taxon>
        <taxon>Trichonephila</taxon>
    </lineage>
</organism>
<keyword evidence="2" id="KW-1185">Reference proteome</keyword>
<dbReference type="AlphaFoldDB" id="A0A8X6HRN9"/>
<evidence type="ECO:0000313" key="2">
    <source>
        <dbReference type="Proteomes" id="UP000887116"/>
    </source>
</evidence>
<comment type="caution">
    <text evidence="1">The sequence shown here is derived from an EMBL/GenBank/DDBJ whole genome shotgun (WGS) entry which is preliminary data.</text>
</comment>
<sequence length="96" mass="10779">MGMPPSKRCFWRIDCRLAHVSIMPSTSYQIFIRPPHHRPWSVGTIPTVHHFSRDYDIRSLPASCHSITSQRAVSPSSEGLVLVHFPNAINCVATSP</sequence>
<proteinExistence type="predicted"/>
<accession>A0A8X6HRN9</accession>
<dbReference type="Proteomes" id="UP000887116">
    <property type="component" value="Unassembled WGS sequence"/>
</dbReference>
<protein>
    <submittedName>
        <fullName evidence="1">Uncharacterized protein</fullName>
    </submittedName>
</protein>
<name>A0A8X6HRN9_TRICU</name>
<evidence type="ECO:0000313" key="1">
    <source>
        <dbReference type="EMBL" id="GFR28769.1"/>
    </source>
</evidence>
<dbReference type="EMBL" id="BMAO01039072">
    <property type="protein sequence ID" value="GFR28769.1"/>
    <property type="molecule type" value="Genomic_DNA"/>
</dbReference>
<dbReference type="OrthoDB" id="10301387at2759"/>